<evidence type="ECO:0000313" key="4">
    <source>
        <dbReference type="EMBL" id="RDI55383.1"/>
    </source>
</evidence>
<evidence type="ECO:0000256" key="2">
    <source>
        <dbReference type="ARBA" id="ARBA00022840"/>
    </source>
</evidence>
<dbReference type="GO" id="GO:0005737">
    <property type="term" value="C:cytoplasm"/>
    <property type="evidence" value="ECO:0007669"/>
    <property type="project" value="TreeGrafter"/>
</dbReference>
<dbReference type="STRING" id="1210089.GCA_001613165_02231"/>
<evidence type="ECO:0000313" key="5">
    <source>
        <dbReference type="Proteomes" id="UP000255355"/>
    </source>
</evidence>
<dbReference type="InterPro" id="IPR003593">
    <property type="entry name" value="AAA+_ATPase"/>
</dbReference>
<dbReference type="SUPFAM" id="SSF52540">
    <property type="entry name" value="P-loop containing nucleoside triphosphate hydrolases"/>
    <property type="match status" value="1"/>
</dbReference>
<proteinExistence type="predicted"/>
<keyword evidence="2" id="KW-0067">ATP-binding</keyword>
<dbReference type="PANTHER" id="PTHR16305">
    <property type="entry name" value="TESTICULAR SOLUBLE ADENYLYL CYCLASE"/>
    <property type="match status" value="1"/>
</dbReference>
<sequence length="1076" mass="114946">MALIGREHVAGQLRDALRRTTSHGGLVLVSGEAGIGKTTLVTEVVGEFDAECALVLTATAWSGDGAPGFWPWVQVLRGLRRAATPDQWAALDAAAGNALSVLIGDTAAGEDGANLFRIGDAVTEALVAACARRPVIVVIDDLHRADPASVGVLAFVARHTWFERLTLVAALRDNEVAAPAHPLHDAITELRHTARSIDLTGLEVDEIGELAAAATGHRPPDAVVRMLHSLTGGNPFAAEEAARLWHAGTRFDEGPEESDGEYSGATSDPAVHHILDTRLALLPDSVVDLLTTAALLGGEFDSAVLAAVTAALAIPEPAATATPVLNLDAAGSADALPVSGRVGPGQVTSALASAVGARLIAPVGGNRYRFTHDLIREALAQRVDAAQARRRHAAIVAVLRSSDTAPGAVAQHAYLAADAVAADERIRLLLTAARDATGRLAAGEAAQHYRRAAALVRPGDARRRGDITLGLAHALTDAGELDDARHAFESLLDDAGYSGDPELYAQSVLGLNELGIANVEFDADREIERIERAHRLLLGEHSDAYPLGVRLRAAALRVGVHTGRSRSPEQAKRTAVESREVLRLARESGDDDALAASLLTRHDAIWRPGTAADRLTLANELVTVGNRLRREEVHLTGALLRCAALLELGDPRAHAELAAFTLRADRSRLPRFRFVALSRTGALALLTGRFDQARADIDGACTLAERLGEVDRWPLWLEQRWALAVQTGDIDGAAEFVDRYYTMAGSYTAVTDVVTSALRGDLERVRLRLGDVQHLYDEYPRHFHAGVLVAQAHAALALDEPGLRAMVRERLTSLRDYWAVVAGGGVVYGPYAYWLGRLAAAAGEQDCAAEDLRAAADSARRMRAWPWVEAAERQLRLLAHGNPASAAVAAEGPVPGNVFRRDGAVWTIEFAGRTVHLPDAKGLRDLHLLLSHPEHDIPSLELLGTPGDPALRAAGSLGAAPVLDAEAKASYHRRLTTLDAEIDRAVALGADDRAADLDRERAALLSELRGAAGLAGRTRRLGDDAERARKTVSARVRDSLRRLDREHPELAEHLRAAVSLGVLCRYHPHREVSWAL</sequence>
<dbReference type="Proteomes" id="UP000255355">
    <property type="component" value="Unassembled WGS sequence"/>
</dbReference>
<gene>
    <name evidence="4" type="ORF">DFR68_101216</name>
</gene>
<accession>A0A370HDS7</accession>
<dbReference type="SMART" id="SM00382">
    <property type="entry name" value="AAA"/>
    <property type="match status" value="1"/>
</dbReference>
<comment type="caution">
    <text evidence="4">The sequence shown here is derived from an EMBL/GenBank/DDBJ whole genome shotgun (WGS) entry which is preliminary data.</text>
</comment>
<dbReference type="GO" id="GO:0005524">
    <property type="term" value="F:ATP binding"/>
    <property type="evidence" value="ECO:0007669"/>
    <property type="project" value="UniProtKB-KW"/>
</dbReference>
<evidence type="ECO:0000259" key="3">
    <source>
        <dbReference type="SMART" id="SM00382"/>
    </source>
</evidence>
<name>A0A370HDS7_9NOCA</name>
<organism evidence="4 5">
    <name type="scientific">Nocardia mexicana</name>
    <dbReference type="NCBI Taxonomy" id="279262"/>
    <lineage>
        <taxon>Bacteria</taxon>
        <taxon>Bacillati</taxon>
        <taxon>Actinomycetota</taxon>
        <taxon>Actinomycetes</taxon>
        <taxon>Mycobacteriales</taxon>
        <taxon>Nocardiaceae</taxon>
        <taxon>Nocardia</taxon>
    </lineage>
</organism>
<protein>
    <submittedName>
        <fullName evidence="4">AAA ATPase-like protein</fullName>
    </submittedName>
</protein>
<dbReference type="AlphaFoldDB" id="A0A370HDS7"/>
<keyword evidence="5" id="KW-1185">Reference proteome</keyword>
<dbReference type="Gene3D" id="3.40.50.300">
    <property type="entry name" value="P-loop containing nucleotide triphosphate hydrolases"/>
    <property type="match status" value="1"/>
</dbReference>
<dbReference type="InterPro" id="IPR041664">
    <property type="entry name" value="AAA_16"/>
</dbReference>
<reference evidence="4 5" key="1">
    <citation type="submission" date="2018-07" db="EMBL/GenBank/DDBJ databases">
        <title>Genomic Encyclopedia of Type Strains, Phase IV (KMG-IV): sequencing the most valuable type-strain genomes for metagenomic binning, comparative biology and taxonomic classification.</title>
        <authorList>
            <person name="Goeker M."/>
        </authorList>
    </citation>
    <scope>NUCLEOTIDE SEQUENCE [LARGE SCALE GENOMIC DNA]</scope>
    <source>
        <strain evidence="4 5">DSM 44952</strain>
    </source>
</reference>
<evidence type="ECO:0000256" key="1">
    <source>
        <dbReference type="ARBA" id="ARBA00022741"/>
    </source>
</evidence>
<dbReference type="GO" id="GO:0004016">
    <property type="term" value="F:adenylate cyclase activity"/>
    <property type="evidence" value="ECO:0007669"/>
    <property type="project" value="TreeGrafter"/>
</dbReference>
<keyword evidence="1" id="KW-0547">Nucleotide-binding</keyword>
<dbReference type="InterPro" id="IPR027417">
    <property type="entry name" value="P-loop_NTPase"/>
</dbReference>
<dbReference type="PANTHER" id="PTHR16305:SF28">
    <property type="entry name" value="GUANYLATE CYCLASE DOMAIN-CONTAINING PROTEIN"/>
    <property type="match status" value="1"/>
</dbReference>
<dbReference type="EMBL" id="QQAZ01000001">
    <property type="protein sequence ID" value="RDI55383.1"/>
    <property type="molecule type" value="Genomic_DNA"/>
</dbReference>
<dbReference type="RefSeq" id="WP_169814240.1">
    <property type="nucleotide sequence ID" value="NZ_QQAZ01000001.1"/>
</dbReference>
<dbReference type="Pfam" id="PF13191">
    <property type="entry name" value="AAA_16"/>
    <property type="match status" value="1"/>
</dbReference>
<feature type="domain" description="AAA+ ATPase" evidence="3">
    <location>
        <begin position="23"/>
        <end position="203"/>
    </location>
</feature>